<keyword evidence="2" id="KW-0238">DNA-binding</keyword>
<dbReference type="PANTHER" id="PTHR43280">
    <property type="entry name" value="ARAC-FAMILY TRANSCRIPTIONAL REGULATOR"/>
    <property type="match status" value="1"/>
</dbReference>
<sequence>MSITTTYLYKLCRKYMLLSPKELIDRQTISEIKSYLVNTDMPVKTIASSLNFEDVSYMCRYFRRLAGTSPVEYRQNAKNR</sequence>
<dbReference type="Pfam" id="PF12833">
    <property type="entry name" value="HTH_18"/>
    <property type="match status" value="1"/>
</dbReference>
<keyword evidence="1" id="KW-0805">Transcription regulation</keyword>
<reference evidence="5" key="1">
    <citation type="submission" date="2020-10" db="EMBL/GenBank/DDBJ databases">
        <authorList>
            <person name="Gilroy R."/>
        </authorList>
    </citation>
    <scope>NUCLEOTIDE SEQUENCE</scope>
    <source>
        <strain evidence="5">G3-8215</strain>
    </source>
</reference>
<dbReference type="PROSITE" id="PS01124">
    <property type="entry name" value="HTH_ARAC_FAMILY_2"/>
    <property type="match status" value="1"/>
</dbReference>
<dbReference type="Proteomes" id="UP000725002">
    <property type="component" value="Unassembled WGS sequence"/>
</dbReference>
<organism evidence="5 6">
    <name type="scientific">Candidatus Cryptobacteroides avicola</name>
    <dbReference type="NCBI Taxonomy" id="2840757"/>
    <lineage>
        <taxon>Bacteria</taxon>
        <taxon>Pseudomonadati</taxon>
        <taxon>Bacteroidota</taxon>
        <taxon>Bacteroidia</taxon>
        <taxon>Bacteroidales</taxon>
        <taxon>Candidatus Cryptobacteroides</taxon>
    </lineage>
</organism>
<dbReference type="Gene3D" id="1.10.10.60">
    <property type="entry name" value="Homeodomain-like"/>
    <property type="match status" value="1"/>
</dbReference>
<evidence type="ECO:0000256" key="2">
    <source>
        <dbReference type="ARBA" id="ARBA00023125"/>
    </source>
</evidence>
<evidence type="ECO:0000313" key="5">
    <source>
        <dbReference type="EMBL" id="MBO8484594.1"/>
    </source>
</evidence>
<dbReference type="SMART" id="SM00342">
    <property type="entry name" value="HTH_ARAC"/>
    <property type="match status" value="1"/>
</dbReference>
<dbReference type="EMBL" id="JADILV010000079">
    <property type="protein sequence ID" value="MBO8484594.1"/>
    <property type="molecule type" value="Genomic_DNA"/>
</dbReference>
<gene>
    <name evidence="5" type="ORF">IAB75_10870</name>
</gene>
<dbReference type="InterPro" id="IPR018060">
    <property type="entry name" value="HTH_AraC"/>
</dbReference>
<comment type="caution">
    <text evidence="5">The sequence shown here is derived from an EMBL/GenBank/DDBJ whole genome shotgun (WGS) entry which is preliminary data.</text>
</comment>
<reference evidence="5" key="2">
    <citation type="journal article" date="2021" name="PeerJ">
        <title>Extensive microbial diversity within the chicken gut microbiome revealed by metagenomics and culture.</title>
        <authorList>
            <person name="Gilroy R."/>
            <person name="Ravi A."/>
            <person name="Getino M."/>
            <person name="Pursley I."/>
            <person name="Horton D.L."/>
            <person name="Alikhan N.F."/>
            <person name="Baker D."/>
            <person name="Gharbi K."/>
            <person name="Hall N."/>
            <person name="Watson M."/>
            <person name="Adriaenssens E.M."/>
            <person name="Foster-Nyarko E."/>
            <person name="Jarju S."/>
            <person name="Secka A."/>
            <person name="Antonio M."/>
            <person name="Oren A."/>
            <person name="Chaudhuri R.R."/>
            <person name="La Ragione R."/>
            <person name="Hildebrand F."/>
            <person name="Pallen M.J."/>
        </authorList>
    </citation>
    <scope>NUCLEOTIDE SEQUENCE</scope>
    <source>
        <strain evidence="5">G3-8215</strain>
    </source>
</reference>
<dbReference type="InterPro" id="IPR009057">
    <property type="entry name" value="Homeodomain-like_sf"/>
</dbReference>
<dbReference type="SUPFAM" id="SSF46689">
    <property type="entry name" value="Homeodomain-like"/>
    <property type="match status" value="1"/>
</dbReference>
<name>A0A940DVK4_9BACT</name>
<feature type="domain" description="HTH araC/xylS-type" evidence="4">
    <location>
        <begin position="1"/>
        <end position="76"/>
    </location>
</feature>
<dbReference type="AlphaFoldDB" id="A0A940DVK4"/>
<evidence type="ECO:0000256" key="1">
    <source>
        <dbReference type="ARBA" id="ARBA00023015"/>
    </source>
</evidence>
<dbReference type="GO" id="GO:0003700">
    <property type="term" value="F:DNA-binding transcription factor activity"/>
    <property type="evidence" value="ECO:0007669"/>
    <property type="project" value="InterPro"/>
</dbReference>
<dbReference type="PANTHER" id="PTHR43280:SF32">
    <property type="entry name" value="TRANSCRIPTIONAL REGULATORY PROTEIN"/>
    <property type="match status" value="1"/>
</dbReference>
<protein>
    <submittedName>
        <fullName evidence="5">Helix-turn-helix transcriptional regulator</fullName>
    </submittedName>
</protein>
<accession>A0A940DVK4</accession>
<evidence type="ECO:0000256" key="3">
    <source>
        <dbReference type="ARBA" id="ARBA00023163"/>
    </source>
</evidence>
<dbReference type="GO" id="GO:0043565">
    <property type="term" value="F:sequence-specific DNA binding"/>
    <property type="evidence" value="ECO:0007669"/>
    <property type="project" value="InterPro"/>
</dbReference>
<proteinExistence type="predicted"/>
<evidence type="ECO:0000259" key="4">
    <source>
        <dbReference type="PROSITE" id="PS01124"/>
    </source>
</evidence>
<evidence type="ECO:0000313" key="6">
    <source>
        <dbReference type="Proteomes" id="UP000725002"/>
    </source>
</evidence>
<keyword evidence="3" id="KW-0804">Transcription</keyword>